<reference evidence="11 12" key="1">
    <citation type="submission" date="2019-04" db="EMBL/GenBank/DDBJ databases">
        <authorList>
            <person name="Li M."/>
            <person name="Gao C."/>
        </authorList>
    </citation>
    <scope>NUCLEOTIDE SEQUENCE [LARGE SCALE GENOMIC DNA]</scope>
    <source>
        <strain evidence="11 12">BGMRC 2031</strain>
    </source>
</reference>
<accession>A0ABY2SG67</accession>
<evidence type="ECO:0000256" key="4">
    <source>
        <dbReference type="ARBA" id="ARBA00022723"/>
    </source>
</evidence>
<evidence type="ECO:0000256" key="1">
    <source>
        <dbReference type="ARBA" id="ARBA00006847"/>
    </source>
</evidence>
<dbReference type="EMBL" id="SZPQ01000033">
    <property type="protein sequence ID" value="TKI04083.1"/>
    <property type="molecule type" value="Genomic_DNA"/>
</dbReference>
<dbReference type="PROSITE" id="PS51643">
    <property type="entry name" value="HD_CAS3"/>
    <property type="match status" value="1"/>
</dbReference>
<dbReference type="InterPro" id="IPR006474">
    <property type="entry name" value="Helicase_Cas3_CRISPR-ass_core"/>
</dbReference>
<dbReference type="RefSeq" id="WP_136991817.1">
    <property type="nucleotide sequence ID" value="NZ_SZPQ01000033.1"/>
</dbReference>
<dbReference type="SMART" id="SM00487">
    <property type="entry name" value="DEXDc"/>
    <property type="match status" value="1"/>
</dbReference>
<keyword evidence="6" id="KW-0378">Hydrolase</keyword>
<dbReference type="InterPro" id="IPR038257">
    <property type="entry name" value="CRISPR-assoc_Cas3_HD_sf"/>
</dbReference>
<evidence type="ECO:0000256" key="9">
    <source>
        <dbReference type="ARBA" id="ARBA00023118"/>
    </source>
</evidence>
<keyword evidence="8" id="KW-0067">ATP-binding</keyword>
<evidence type="ECO:0000313" key="12">
    <source>
        <dbReference type="Proteomes" id="UP000305202"/>
    </source>
</evidence>
<keyword evidence="3" id="KW-0540">Nuclease</keyword>
<evidence type="ECO:0000313" key="11">
    <source>
        <dbReference type="EMBL" id="TKI04083.1"/>
    </source>
</evidence>
<protein>
    <submittedName>
        <fullName evidence="11">CRISPR-associated helicase Cas3</fullName>
    </submittedName>
</protein>
<feature type="domain" description="HD Cas3-type" evidence="10">
    <location>
        <begin position="23"/>
        <end position="228"/>
    </location>
</feature>
<dbReference type="PANTHER" id="PTHR47963:SF9">
    <property type="entry name" value="CRISPR-ASSOCIATED ENDONUCLEASE_HELICASE CAS3"/>
    <property type="match status" value="1"/>
</dbReference>
<keyword evidence="7" id="KW-0347">Helicase</keyword>
<dbReference type="NCBIfam" id="TIGR01596">
    <property type="entry name" value="cas3_HD"/>
    <property type="match status" value="1"/>
</dbReference>
<dbReference type="InterPro" id="IPR006483">
    <property type="entry name" value="CRISPR-assoc_Cas3_HD"/>
</dbReference>
<dbReference type="InterPro" id="IPR054712">
    <property type="entry name" value="Cas3-like_dom"/>
</dbReference>
<dbReference type="Gene3D" id="1.10.3210.30">
    <property type="match status" value="1"/>
</dbReference>
<dbReference type="Pfam" id="PF18019">
    <property type="entry name" value="Cas3_HD"/>
    <property type="match status" value="1"/>
</dbReference>
<keyword evidence="12" id="KW-1185">Reference proteome</keyword>
<sequence length="906" mass="101965">MSKKPTPDYLRYWGKARKKQGSMGDDYHLLAYHCLDVAACGFLMVKRDFFGSKQVLASCGMSEEEGALWIAYLFACHDIGKFARGFQRYAVFPDERLVPAQKNIVATERHDSLGFYLWGKIFNTWCEGDEDRLWGRAPEDLRPFRKALNIWMAISTGHHGMPPKNLKNSGALAFDEDDLHAARQYLAALNTLFPFQVLPETWKTKPGRKCLQEQSWFFAGLMTLADWMGSNDVNFPYHSAPMPLEQYWIIACEQTRQTLSRLPPISSNSQYVGYQALFPFIKELTPLQRCATTLDISSPGPQLIILEDVTGAGKTEAALILTHRLLSAKKGRGLYVGLPTMATANAMYDRLAKAYRALFAEDTRPSLVLAHGGRQMSEAFSQSVWQPVETEQEDYDRIDANAGSECHAWFADSRKKALLAEVGVGTIDQVLMAVMPFRHQSLRLLGMRDKILLLDEVHAYDSYMVKLLEGLLCFHAAQGGSAIILSATLPAALREKLLAAFTEGAGLPMAQSASETGYPWLSHLSSAGLLEQSLATRKEVRRTVAVNWCETRRQAIDLIYRAVSEGHCICWIRNTVDDALKVFQQLLNEAKIPEQDLLLFHSRFAFADRMVIEDKTLKWFGKTSTGNERRGKVLIATQVIEQSLDLDLDYMITDLAPIDLLIQRAGRLQRHIRGGQGQCEGTLTDKRQPPILHILAPEWQEEAKQGWLGDELRGSGFVYPDHACLWRTQVLLRQYGEIRMPEGARALVDGVYEESIPVPQELQTLSNKVYGKEIGRRAIASQSLLQMANGYNRAASEILWSEDGAFSTRLGEESTDVYLAWLDPDGQLQPVVGEGDFRWEKSRVQVRKSWWESQSGHFSLPAAQTLEQFRKRQHRPGAQVLLVSKNGEAIYYSKRLGLVGEMSALA</sequence>
<evidence type="ECO:0000256" key="3">
    <source>
        <dbReference type="ARBA" id="ARBA00022722"/>
    </source>
</evidence>
<gene>
    <name evidence="11" type="primary">cas3</name>
    <name evidence="11" type="ORF">FCN80_19160</name>
</gene>
<name>A0ABY2SG67_9HYPH</name>
<evidence type="ECO:0000259" key="10">
    <source>
        <dbReference type="PROSITE" id="PS51643"/>
    </source>
</evidence>
<evidence type="ECO:0000256" key="5">
    <source>
        <dbReference type="ARBA" id="ARBA00022741"/>
    </source>
</evidence>
<dbReference type="InterPro" id="IPR050547">
    <property type="entry name" value="DEAD_box_RNA_helicases"/>
</dbReference>
<keyword evidence="4" id="KW-0479">Metal-binding</keyword>
<comment type="similarity">
    <text evidence="1">In the N-terminal section; belongs to the CRISPR-associated nuclease Cas3-HD family.</text>
</comment>
<dbReference type="Gene3D" id="3.40.50.300">
    <property type="entry name" value="P-loop containing nucleotide triphosphate hydrolases"/>
    <property type="match status" value="2"/>
</dbReference>
<evidence type="ECO:0000256" key="2">
    <source>
        <dbReference type="ARBA" id="ARBA00009046"/>
    </source>
</evidence>
<dbReference type="NCBIfam" id="TIGR01587">
    <property type="entry name" value="cas3_core"/>
    <property type="match status" value="1"/>
</dbReference>
<dbReference type="InterPro" id="IPR014001">
    <property type="entry name" value="Helicase_ATP-bd"/>
</dbReference>
<keyword evidence="5" id="KW-0547">Nucleotide-binding</keyword>
<organism evidence="11 12">
    <name type="scientific">Martelella alba</name>
    <dbReference type="NCBI Taxonomy" id="2590451"/>
    <lineage>
        <taxon>Bacteria</taxon>
        <taxon>Pseudomonadati</taxon>
        <taxon>Pseudomonadota</taxon>
        <taxon>Alphaproteobacteria</taxon>
        <taxon>Hyphomicrobiales</taxon>
        <taxon>Aurantimonadaceae</taxon>
        <taxon>Martelella</taxon>
    </lineage>
</organism>
<dbReference type="InterPro" id="IPR027417">
    <property type="entry name" value="P-loop_NTPase"/>
</dbReference>
<comment type="caution">
    <text evidence="11">The sequence shown here is derived from an EMBL/GenBank/DDBJ whole genome shotgun (WGS) entry which is preliminary data.</text>
</comment>
<evidence type="ECO:0000256" key="8">
    <source>
        <dbReference type="ARBA" id="ARBA00022840"/>
    </source>
</evidence>
<dbReference type="Pfam" id="PF22590">
    <property type="entry name" value="Cas3-like_C_2"/>
    <property type="match status" value="1"/>
</dbReference>
<keyword evidence="9" id="KW-0051">Antiviral defense</keyword>
<proteinExistence type="inferred from homology"/>
<comment type="similarity">
    <text evidence="2">In the central section; belongs to the CRISPR-associated helicase Cas3 family.</text>
</comment>
<evidence type="ECO:0000256" key="6">
    <source>
        <dbReference type="ARBA" id="ARBA00022801"/>
    </source>
</evidence>
<dbReference type="CDD" id="cd09641">
    <property type="entry name" value="Cas3''_I"/>
    <property type="match status" value="1"/>
</dbReference>
<evidence type="ECO:0000256" key="7">
    <source>
        <dbReference type="ARBA" id="ARBA00022806"/>
    </source>
</evidence>
<dbReference type="PANTHER" id="PTHR47963">
    <property type="entry name" value="DEAD-BOX ATP-DEPENDENT RNA HELICASE 47, MITOCHONDRIAL"/>
    <property type="match status" value="1"/>
</dbReference>
<dbReference type="SUPFAM" id="SSF52540">
    <property type="entry name" value="P-loop containing nucleoside triphosphate hydrolases"/>
    <property type="match status" value="1"/>
</dbReference>
<dbReference type="Proteomes" id="UP000305202">
    <property type="component" value="Unassembled WGS sequence"/>
</dbReference>